<organism evidence="4 5">
    <name type="scientific">Capsaspora owczarzaki (strain ATCC 30864)</name>
    <dbReference type="NCBI Taxonomy" id="595528"/>
    <lineage>
        <taxon>Eukaryota</taxon>
        <taxon>Filasterea</taxon>
        <taxon>Capsaspora</taxon>
    </lineage>
</organism>
<dbReference type="InterPro" id="IPR045188">
    <property type="entry name" value="Boi1/Boi2-like"/>
</dbReference>
<feature type="region of interest" description="Disordered" evidence="2">
    <location>
        <begin position="386"/>
        <end position="421"/>
    </location>
</feature>
<evidence type="ECO:0000313" key="5">
    <source>
        <dbReference type="Proteomes" id="UP000008743"/>
    </source>
</evidence>
<dbReference type="SUPFAM" id="SSF50729">
    <property type="entry name" value="PH domain-like"/>
    <property type="match status" value="1"/>
</dbReference>
<evidence type="ECO:0000259" key="3">
    <source>
        <dbReference type="PROSITE" id="PS50003"/>
    </source>
</evidence>
<dbReference type="GO" id="GO:0055037">
    <property type="term" value="C:recycling endosome"/>
    <property type="evidence" value="ECO:0007669"/>
    <property type="project" value="TreeGrafter"/>
</dbReference>
<dbReference type="Proteomes" id="UP000008743">
    <property type="component" value="Unassembled WGS sequence"/>
</dbReference>
<dbReference type="PhylomeDB" id="A0A0D2U401"/>
<dbReference type="SMART" id="SM00233">
    <property type="entry name" value="PH"/>
    <property type="match status" value="1"/>
</dbReference>
<name>A0A0D2U401_CAPO3</name>
<evidence type="ECO:0000313" key="4">
    <source>
        <dbReference type="EMBL" id="KJE89916.1"/>
    </source>
</evidence>
<dbReference type="PANTHER" id="PTHR22902:SF27">
    <property type="entry name" value="PLECKSTRIN HOMOLOGY DOMAIN-CONTAINING FAMILY A MEMBER 3"/>
    <property type="match status" value="1"/>
</dbReference>
<feature type="compositionally biased region" description="Polar residues" evidence="2">
    <location>
        <begin position="237"/>
        <end position="250"/>
    </location>
</feature>
<evidence type="ECO:0000256" key="2">
    <source>
        <dbReference type="SAM" id="MobiDB-lite"/>
    </source>
</evidence>
<feature type="region of interest" description="Disordered" evidence="2">
    <location>
        <begin position="1"/>
        <end position="20"/>
    </location>
</feature>
<gene>
    <name evidence="4" type="ORF">CAOG_009413</name>
</gene>
<dbReference type="InParanoid" id="A0A0D2U401"/>
<dbReference type="OrthoDB" id="10261837at2759"/>
<dbReference type="Gene3D" id="2.30.29.30">
    <property type="entry name" value="Pleckstrin-homology domain (PH domain)/Phosphotyrosine-binding domain (PTB)"/>
    <property type="match status" value="1"/>
</dbReference>
<protein>
    <recommendedName>
        <fullName evidence="3">PH domain-containing protein</fullName>
    </recommendedName>
</protein>
<feature type="compositionally biased region" description="Polar residues" evidence="2">
    <location>
        <begin position="386"/>
        <end position="396"/>
    </location>
</feature>
<dbReference type="PANTHER" id="PTHR22902">
    <property type="entry name" value="SESQUIPEDALIAN"/>
    <property type="match status" value="1"/>
</dbReference>
<dbReference type="GO" id="GO:0007032">
    <property type="term" value="P:endosome organization"/>
    <property type="evidence" value="ECO:0007669"/>
    <property type="project" value="TreeGrafter"/>
</dbReference>
<feature type="compositionally biased region" description="Low complexity" evidence="2">
    <location>
        <begin position="206"/>
        <end position="228"/>
    </location>
</feature>
<dbReference type="GO" id="GO:0001881">
    <property type="term" value="P:receptor recycling"/>
    <property type="evidence" value="ECO:0007669"/>
    <property type="project" value="TreeGrafter"/>
</dbReference>
<dbReference type="AlphaFoldDB" id="A0A0D2U401"/>
<sequence length="421" mass="45058">MSESQPGRPQGGNVTRSRTLGQKLQRSSLVAAEDDLRSQFWRPHYREIADKMGELTKQGRDSLFRGAKWERRFCLLQDDNLFYFKRREDELPIGVMSIKNATIIKEHSHDHKPCISITAQESHNFESQKSFAQRTYNFLANSDDDCEQWVRALALAGQRTTGRRSQSVSGFGHSRRSNSDSSSLVANLSLNQPGREKDREAFLNGSSSSSSATTTTTTTSSSSSSSLPPSSPYKPVTTGQSSMLSPSQSTPAAAAALPPARPPKPATADSPKAANGTSGGLLISGGPPARPPKKPAAAANSVPMSDTLNLDDLLKPNMTDHAAQCSWITPAGALSSDIDTFIDEIELINTDLSKATSLPTAAQTIPDADFIVSPVTRIVQAVGQSLPKSTSCQSPSAPRHSRPPCGHSPHSCLNGCPSSSN</sequence>
<dbReference type="GO" id="GO:0005802">
    <property type="term" value="C:trans-Golgi network"/>
    <property type="evidence" value="ECO:0007669"/>
    <property type="project" value="TreeGrafter"/>
</dbReference>
<evidence type="ECO:0000256" key="1">
    <source>
        <dbReference type="ARBA" id="ARBA00022553"/>
    </source>
</evidence>
<feature type="region of interest" description="Disordered" evidence="2">
    <location>
        <begin position="157"/>
        <end position="303"/>
    </location>
</feature>
<keyword evidence="1" id="KW-0597">Phosphoprotein</keyword>
<dbReference type="InterPro" id="IPR011993">
    <property type="entry name" value="PH-like_dom_sf"/>
</dbReference>
<proteinExistence type="predicted"/>
<feature type="compositionally biased region" description="Low complexity" evidence="2">
    <location>
        <begin position="179"/>
        <end position="191"/>
    </location>
</feature>
<accession>A0A0D2U401</accession>
<reference evidence="5" key="1">
    <citation type="submission" date="2011-02" db="EMBL/GenBank/DDBJ databases">
        <title>The Genome Sequence of Capsaspora owczarzaki ATCC 30864.</title>
        <authorList>
            <person name="Russ C."/>
            <person name="Cuomo C."/>
            <person name="Burger G."/>
            <person name="Gray M.W."/>
            <person name="Holland P.W.H."/>
            <person name="King N."/>
            <person name="Lang F.B.F."/>
            <person name="Roger A.J."/>
            <person name="Ruiz-Trillo I."/>
            <person name="Young S.K."/>
            <person name="Zeng Q."/>
            <person name="Gargeya S."/>
            <person name="Alvarado L."/>
            <person name="Berlin A."/>
            <person name="Chapman S.B."/>
            <person name="Chen Z."/>
            <person name="Freedman E."/>
            <person name="Gellesch M."/>
            <person name="Goldberg J."/>
            <person name="Griggs A."/>
            <person name="Gujja S."/>
            <person name="Heilman E."/>
            <person name="Heiman D."/>
            <person name="Howarth C."/>
            <person name="Mehta T."/>
            <person name="Neiman D."/>
            <person name="Pearson M."/>
            <person name="Roberts A."/>
            <person name="Saif S."/>
            <person name="Shea T."/>
            <person name="Shenoy N."/>
            <person name="Sisk P."/>
            <person name="Stolte C."/>
            <person name="Sykes S."/>
            <person name="White J."/>
            <person name="Yandava C."/>
            <person name="Haas B."/>
            <person name="Nusbaum C."/>
            <person name="Birren B."/>
        </authorList>
    </citation>
    <scope>NUCLEOTIDE SEQUENCE</scope>
    <source>
        <strain evidence="5">ATCC 30864</strain>
    </source>
</reference>
<dbReference type="Pfam" id="PF00169">
    <property type="entry name" value="PH"/>
    <property type="match status" value="1"/>
</dbReference>
<feature type="domain" description="PH" evidence="3">
    <location>
        <begin position="48"/>
        <end position="158"/>
    </location>
</feature>
<feature type="compositionally biased region" description="Polar residues" evidence="2">
    <location>
        <begin position="158"/>
        <end position="169"/>
    </location>
</feature>
<keyword evidence="5" id="KW-1185">Reference proteome</keyword>
<dbReference type="GO" id="GO:0005829">
    <property type="term" value="C:cytosol"/>
    <property type="evidence" value="ECO:0007669"/>
    <property type="project" value="GOC"/>
</dbReference>
<dbReference type="EMBL" id="KE346361">
    <property type="protein sequence ID" value="KJE89916.1"/>
    <property type="molecule type" value="Genomic_DNA"/>
</dbReference>
<dbReference type="PROSITE" id="PS50003">
    <property type="entry name" value="PH_DOMAIN"/>
    <property type="match status" value="1"/>
</dbReference>
<dbReference type="GO" id="GO:0042147">
    <property type="term" value="P:retrograde transport, endosome to Golgi"/>
    <property type="evidence" value="ECO:0007669"/>
    <property type="project" value="TreeGrafter"/>
</dbReference>
<dbReference type="InterPro" id="IPR001849">
    <property type="entry name" value="PH_domain"/>
</dbReference>
<dbReference type="GO" id="GO:0005769">
    <property type="term" value="C:early endosome"/>
    <property type="evidence" value="ECO:0007669"/>
    <property type="project" value="TreeGrafter"/>
</dbReference>